<evidence type="ECO:0000313" key="6">
    <source>
        <dbReference type="EMBL" id="CAD2213350.1"/>
    </source>
</evidence>
<dbReference type="VEuPathDB" id="TriTrypDB:ADEAN_000079100"/>
<protein>
    <submittedName>
        <fullName evidence="6">Cytochrome b5-like Heme/Steroid binding domain containing protein, putative</fullName>
    </submittedName>
</protein>
<evidence type="ECO:0000259" key="5">
    <source>
        <dbReference type="PROSITE" id="PS50255"/>
    </source>
</evidence>
<dbReference type="Gene3D" id="3.10.120.10">
    <property type="entry name" value="Cytochrome b5-like heme/steroid binding domain"/>
    <property type="match status" value="1"/>
</dbReference>
<dbReference type="FunFam" id="3.10.120.10:FF:000007">
    <property type="entry name" value="Sulfite oxidase, mitochondrial"/>
    <property type="match status" value="1"/>
</dbReference>
<dbReference type="AlphaFoldDB" id="A0A7G2C0V2"/>
<sequence>MLRAVLSFLGIVPRYPELTEEEVRCHNSRSSLWIVAGHSVYDVTPILRSHPGGEAALLRRGGGVQDCAKDYTFHSRYACGVWHQLKVGELPEMERCRLFVQDPPATDVEETCYRYSDTASVELHPSAHKMDGSESFTRWSRRLT</sequence>
<evidence type="ECO:0000256" key="4">
    <source>
        <dbReference type="ARBA" id="ARBA00038168"/>
    </source>
</evidence>
<organism evidence="6 7">
    <name type="scientific">Angomonas deanei</name>
    <dbReference type="NCBI Taxonomy" id="59799"/>
    <lineage>
        <taxon>Eukaryota</taxon>
        <taxon>Discoba</taxon>
        <taxon>Euglenozoa</taxon>
        <taxon>Kinetoplastea</taxon>
        <taxon>Metakinetoplastina</taxon>
        <taxon>Trypanosomatida</taxon>
        <taxon>Trypanosomatidae</taxon>
        <taxon>Strigomonadinae</taxon>
        <taxon>Angomonas</taxon>
    </lineage>
</organism>
<dbReference type="Proteomes" id="UP000515908">
    <property type="component" value="Chromosome 01"/>
</dbReference>
<dbReference type="OrthoDB" id="10051395at2759"/>
<dbReference type="GO" id="GO:0016020">
    <property type="term" value="C:membrane"/>
    <property type="evidence" value="ECO:0007669"/>
    <property type="project" value="TreeGrafter"/>
</dbReference>
<dbReference type="SMART" id="SM01117">
    <property type="entry name" value="Cyt-b5"/>
    <property type="match status" value="1"/>
</dbReference>
<keyword evidence="7" id="KW-1185">Reference proteome</keyword>
<dbReference type="PANTHER" id="PTHR19359">
    <property type="entry name" value="CYTOCHROME B5"/>
    <property type="match status" value="1"/>
</dbReference>
<dbReference type="GO" id="GO:0046872">
    <property type="term" value="F:metal ion binding"/>
    <property type="evidence" value="ECO:0007669"/>
    <property type="project" value="UniProtKB-KW"/>
</dbReference>
<dbReference type="InterPro" id="IPR050668">
    <property type="entry name" value="Cytochrome_b5"/>
</dbReference>
<evidence type="ECO:0000313" key="7">
    <source>
        <dbReference type="Proteomes" id="UP000515908"/>
    </source>
</evidence>
<reference evidence="6 7" key="1">
    <citation type="submission" date="2020-08" db="EMBL/GenBank/DDBJ databases">
        <authorList>
            <person name="Newling K."/>
            <person name="Davey J."/>
            <person name="Forrester S."/>
        </authorList>
    </citation>
    <scope>NUCLEOTIDE SEQUENCE [LARGE SCALE GENOMIC DNA]</scope>
    <source>
        <strain evidence="7">Crithidia deanei Carvalho (ATCC PRA-265)</strain>
    </source>
</reference>
<comment type="similarity">
    <text evidence="4">Belongs to the cytochrome b5 family.</text>
</comment>
<evidence type="ECO:0000256" key="2">
    <source>
        <dbReference type="ARBA" id="ARBA00022723"/>
    </source>
</evidence>
<dbReference type="Pfam" id="PF00173">
    <property type="entry name" value="Cyt-b5"/>
    <property type="match status" value="1"/>
</dbReference>
<feature type="domain" description="Cytochrome b5 heme-binding" evidence="5">
    <location>
        <begin position="15"/>
        <end position="91"/>
    </location>
</feature>
<keyword evidence="2" id="KW-0479">Metal-binding</keyword>
<dbReference type="PANTHER" id="PTHR19359:SF146">
    <property type="entry name" value="B5, PUTATIVE-RELATED"/>
    <property type="match status" value="1"/>
</dbReference>
<evidence type="ECO:0000256" key="1">
    <source>
        <dbReference type="ARBA" id="ARBA00022617"/>
    </source>
</evidence>
<dbReference type="GO" id="GO:0020037">
    <property type="term" value="F:heme binding"/>
    <property type="evidence" value="ECO:0007669"/>
    <property type="project" value="TreeGrafter"/>
</dbReference>
<dbReference type="InterPro" id="IPR001199">
    <property type="entry name" value="Cyt_B5-like_heme/steroid-bd"/>
</dbReference>
<keyword evidence="3" id="KW-0408">Iron</keyword>
<proteinExistence type="inferred from homology"/>
<dbReference type="InterPro" id="IPR036400">
    <property type="entry name" value="Cyt_B5-like_heme/steroid_sf"/>
</dbReference>
<name>A0A7G2C0V2_9TRYP</name>
<dbReference type="SUPFAM" id="SSF55856">
    <property type="entry name" value="Cytochrome b5-like heme/steroid binding domain"/>
    <property type="match status" value="1"/>
</dbReference>
<dbReference type="EMBL" id="LR877145">
    <property type="protein sequence ID" value="CAD2213350.1"/>
    <property type="molecule type" value="Genomic_DNA"/>
</dbReference>
<evidence type="ECO:0000256" key="3">
    <source>
        <dbReference type="ARBA" id="ARBA00023004"/>
    </source>
</evidence>
<dbReference type="PROSITE" id="PS50255">
    <property type="entry name" value="CYTOCHROME_B5_2"/>
    <property type="match status" value="1"/>
</dbReference>
<accession>A0A7G2C0V2</accession>
<gene>
    <name evidence="6" type="ORF">ADEAN_000079100</name>
</gene>
<keyword evidence="1" id="KW-0349">Heme</keyword>